<evidence type="ECO:0000313" key="1">
    <source>
        <dbReference type="EMBL" id="ROW03505.1"/>
    </source>
</evidence>
<keyword evidence="2" id="KW-1185">Reference proteome</keyword>
<proteinExistence type="predicted"/>
<dbReference type="AlphaFoldDB" id="A0A423WJK4"/>
<name>A0A423WJK4_CYTCH</name>
<reference evidence="1 2" key="1">
    <citation type="submission" date="2015-09" db="EMBL/GenBank/DDBJ databases">
        <title>Host preference determinants of Valsa canker pathogens revealed by comparative genomics.</title>
        <authorList>
            <person name="Yin Z."/>
            <person name="Huang L."/>
        </authorList>
    </citation>
    <scope>NUCLEOTIDE SEQUENCE [LARGE SCALE GENOMIC DNA]</scope>
    <source>
        <strain evidence="1 2">YSFL</strain>
    </source>
</reference>
<gene>
    <name evidence="1" type="ORF">VSDG_01486</name>
</gene>
<dbReference type="Proteomes" id="UP000284375">
    <property type="component" value="Unassembled WGS sequence"/>
</dbReference>
<dbReference type="EMBL" id="LJZO01000003">
    <property type="protein sequence ID" value="ROW03505.1"/>
    <property type="molecule type" value="Genomic_DNA"/>
</dbReference>
<protein>
    <submittedName>
        <fullName evidence="1">Uncharacterized protein</fullName>
    </submittedName>
</protein>
<accession>A0A423WJK4</accession>
<organism evidence="1 2">
    <name type="scientific">Cytospora chrysosperma</name>
    <name type="common">Cytospora canker fungus</name>
    <name type="synonym">Sphaeria chrysosperma</name>
    <dbReference type="NCBI Taxonomy" id="252740"/>
    <lineage>
        <taxon>Eukaryota</taxon>
        <taxon>Fungi</taxon>
        <taxon>Dikarya</taxon>
        <taxon>Ascomycota</taxon>
        <taxon>Pezizomycotina</taxon>
        <taxon>Sordariomycetes</taxon>
        <taxon>Sordariomycetidae</taxon>
        <taxon>Diaporthales</taxon>
        <taxon>Cytosporaceae</taxon>
        <taxon>Cytospora</taxon>
    </lineage>
</organism>
<evidence type="ECO:0000313" key="2">
    <source>
        <dbReference type="Proteomes" id="UP000284375"/>
    </source>
</evidence>
<comment type="caution">
    <text evidence="1">The sequence shown here is derived from an EMBL/GenBank/DDBJ whole genome shotgun (WGS) entry which is preliminary data.</text>
</comment>
<sequence length="70" mass="8041">MAALTWPTAPEEIWTAVSRHVEYLGALYSIRVSNPFIRHNIDNSLVISDQATMHTWEYPTSTSWVVGHWV</sequence>